<evidence type="ECO:0008006" key="4">
    <source>
        <dbReference type="Google" id="ProtNLM"/>
    </source>
</evidence>
<feature type="compositionally biased region" description="Low complexity" evidence="1">
    <location>
        <begin position="710"/>
        <end position="731"/>
    </location>
</feature>
<organism evidence="2 3">
    <name type="scientific">Colletotrichum orchidophilum</name>
    <dbReference type="NCBI Taxonomy" id="1209926"/>
    <lineage>
        <taxon>Eukaryota</taxon>
        <taxon>Fungi</taxon>
        <taxon>Dikarya</taxon>
        <taxon>Ascomycota</taxon>
        <taxon>Pezizomycotina</taxon>
        <taxon>Sordariomycetes</taxon>
        <taxon>Hypocreomycetidae</taxon>
        <taxon>Glomerellales</taxon>
        <taxon>Glomerellaceae</taxon>
        <taxon>Colletotrichum</taxon>
    </lineage>
</organism>
<protein>
    <recommendedName>
        <fullName evidence="4">Myb-like domain-containing protein</fullName>
    </recommendedName>
</protein>
<keyword evidence="3" id="KW-1185">Reference proteome</keyword>
<dbReference type="AlphaFoldDB" id="A0A1G4BQA0"/>
<feature type="compositionally biased region" description="Acidic residues" evidence="1">
    <location>
        <begin position="892"/>
        <end position="903"/>
    </location>
</feature>
<dbReference type="Proteomes" id="UP000176998">
    <property type="component" value="Unassembled WGS sequence"/>
</dbReference>
<feature type="compositionally biased region" description="Polar residues" evidence="1">
    <location>
        <begin position="620"/>
        <end position="629"/>
    </location>
</feature>
<feature type="compositionally biased region" description="Low complexity" evidence="1">
    <location>
        <begin position="671"/>
        <end position="684"/>
    </location>
</feature>
<sequence>MARTRTGRGAPEPPEQSFEDARSARLTRRRAGGAAGTAERVEFTTATAASQPTTRGKGSNKVVPTSTTLREMAEEQDEDATEKQEEDGFRNEPVARFNAKEIVRDINPQDNDSEMGSQSISGKQRNATPAYMSAAYTIFSSAPRVPGSSAPRASQGAILTLRLFARDELLTEAKGPVQLPGIEDDGSDDESEMGDDDEDDAAQDVVEAELKENALDSLWHESEALARLLRNPKPSSKSWCRLLPVFRGNWLRTREFFVESDALFIDLFASIEDISERQQLKARAVIIGANATSLLNVISDAELRKEGNFDRVWKIFQRLDEDFPAPLCPYDEYADHVTEDDIELALDIRTHRLITSLKALQDGQQNPADIAAELFCVTLKASVDAEEALEHGPFRGIDGRMTERFADRARQILAAIEDKTVYDAIQALDEIFPLEGSPDQSQNEPDNEATDFISKISAWCSRMIDELSVVLKDPPQEERPFSPTESLASTALQDIVRNDVREDILSRSNVQLLAKLSRQLPSRLRTSPSLANSQHGATLESTVNGGLGDDYEEEDRRRNPSPAPSDLSAIIAGLPSTAIIRSTQPSSSAEAGTSTAAVPRRSGFTAVNSGGGGRKRPREASSNHSQQSQETDDPFEEDDREPNPQRRVQLARDRHDMPPPPSRPSKRVHLPSAAPGPASSARPAAAPPWSSPSSTSTTIRRRFGSELPNSAPASSALSRSSISSSTSTVASFRDINEMNRRPASRAGPQQRVPWSDKDTRRLIRLIEYHNCLWAHIAKRQLPGGRPSSGGDFEDREDCIFDHPRDQQAIRDKARNLKVDLLNHTPAAQPPPAPATPPPPPARRADLNLYPGFDGIALGKKERLALISRGKNPDRREADVDETGEPTHTEYVPLDDDEEEDDEL</sequence>
<evidence type="ECO:0000313" key="3">
    <source>
        <dbReference type="Proteomes" id="UP000176998"/>
    </source>
</evidence>
<evidence type="ECO:0000313" key="2">
    <source>
        <dbReference type="EMBL" id="OHF03503.1"/>
    </source>
</evidence>
<feature type="region of interest" description="Disordered" evidence="1">
    <location>
        <begin position="866"/>
        <end position="903"/>
    </location>
</feature>
<comment type="caution">
    <text evidence="2">The sequence shown here is derived from an EMBL/GenBank/DDBJ whole genome shotgun (WGS) entry which is preliminary data.</text>
</comment>
<dbReference type="STRING" id="1209926.A0A1G4BQA0"/>
<dbReference type="GeneID" id="34554388"/>
<feature type="compositionally biased region" description="Polar residues" evidence="1">
    <location>
        <begin position="108"/>
        <end position="125"/>
    </location>
</feature>
<feature type="region of interest" description="Disordered" evidence="1">
    <location>
        <begin position="523"/>
        <end position="568"/>
    </location>
</feature>
<feature type="compositionally biased region" description="Low complexity" evidence="1">
    <location>
        <begin position="586"/>
        <end position="597"/>
    </location>
</feature>
<evidence type="ECO:0000256" key="1">
    <source>
        <dbReference type="SAM" id="MobiDB-lite"/>
    </source>
</evidence>
<proteinExistence type="predicted"/>
<feature type="region of interest" description="Disordered" evidence="1">
    <location>
        <begin position="822"/>
        <end position="845"/>
    </location>
</feature>
<dbReference type="OrthoDB" id="5398572at2759"/>
<feature type="compositionally biased region" description="Pro residues" evidence="1">
    <location>
        <begin position="827"/>
        <end position="841"/>
    </location>
</feature>
<dbReference type="RefSeq" id="XP_022480639.1">
    <property type="nucleotide sequence ID" value="XM_022612878.1"/>
</dbReference>
<feature type="region of interest" description="Disordered" evidence="1">
    <location>
        <begin position="1"/>
        <end position="125"/>
    </location>
</feature>
<feature type="region of interest" description="Disordered" evidence="1">
    <location>
        <begin position="174"/>
        <end position="200"/>
    </location>
</feature>
<reference evidence="2 3" key="1">
    <citation type="submission" date="2016-09" db="EMBL/GenBank/DDBJ databases">
        <authorList>
            <person name="Capua I."/>
            <person name="De Benedictis P."/>
            <person name="Joannis T."/>
            <person name="Lombin L.H."/>
            <person name="Cattoli G."/>
        </authorList>
    </citation>
    <scope>NUCLEOTIDE SEQUENCE [LARGE SCALE GENOMIC DNA]</scope>
    <source>
        <strain evidence="2 3">IMI 309357</strain>
    </source>
</reference>
<feature type="compositionally biased region" description="Basic and acidic residues" evidence="1">
    <location>
        <begin position="81"/>
        <end position="90"/>
    </location>
</feature>
<gene>
    <name evidence="2" type="ORF">CORC01_01222</name>
</gene>
<name>A0A1G4BQA0_9PEZI</name>
<dbReference type="EMBL" id="MJBS01000006">
    <property type="protein sequence ID" value="OHF03503.1"/>
    <property type="molecule type" value="Genomic_DNA"/>
</dbReference>
<feature type="compositionally biased region" description="Acidic residues" evidence="1">
    <location>
        <begin position="182"/>
        <end position="200"/>
    </location>
</feature>
<feature type="region of interest" description="Disordered" evidence="1">
    <location>
        <begin position="581"/>
        <end position="755"/>
    </location>
</feature>
<feature type="compositionally biased region" description="Polar residues" evidence="1">
    <location>
        <begin position="44"/>
        <end position="69"/>
    </location>
</feature>
<feature type="compositionally biased region" description="Polar residues" evidence="1">
    <location>
        <begin position="524"/>
        <end position="544"/>
    </location>
</feature>
<feature type="compositionally biased region" description="Acidic residues" evidence="1">
    <location>
        <begin position="630"/>
        <end position="640"/>
    </location>
</feature>
<accession>A0A1G4BQA0</accession>